<name>A0AC34RAN3_9BILA</name>
<protein>
    <submittedName>
        <fullName evidence="2">SET domain-containing protein</fullName>
    </submittedName>
</protein>
<reference evidence="2" key="1">
    <citation type="submission" date="2022-11" db="UniProtKB">
        <authorList>
            <consortium name="WormBaseParasite"/>
        </authorList>
    </citation>
    <scope>IDENTIFICATION</scope>
</reference>
<evidence type="ECO:0000313" key="2">
    <source>
        <dbReference type="WBParaSite" id="JU765_v2.g4960.t1"/>
    </source>
</evidence>
<accession>A0AC34RAN3</accession>
<sequence length="200" mass="23578">MSGAHLSSPIKPKTKHGRSKETNKITDYFPVRRSTRKTEKMIKLEQIMELKRKIYTGENEFDLIVESFEDKGRGVRAARAFEKGEFVIEYKGERIPHRTALIREAKYAEDPQIGSYMYFFNYRNARWCIDATEESIYKGRLINHSFFLPNLQTKVVDFGGDDFFLCLFASRYIKANEELLYDYGERNEKRVELNPWLMAS</sequence>
<evidence type="ECO:0000313" key="1">
    <source>
        <dbReference type="Proteomes" id="UP000887576"/>
    </source>
</evidence>
<organism evidence="1 2">
    <name type="scientific">Panagrolaimus sp. JU765</name>
    <dbReference type="NCBI Taxonomy" id="591449"/>
    <lineage>
        <taxon>Eukaryota</taxon>
        <taxon>Metazoa</taxon>
        <taxon>Ecdysozoa</taxon>
        <taxon>Nematoda</taxon>
        <taxon>Chromadorea</taxon>
        <taxon>Rhabditida</taxon>
        <taxon>Tylenchina</taxon>
        <taxon>Panagrolaimomorpha</taxon>
        <taxon>Panagrolaimoidea</taxon>
        <taxon>Panagrolaimidae</taxon>
        <taxon>Panagrolaimus</taxon>
    </lineage>
</organism>
<dbReference type="Proteomes" id="UP000887576">
    <property type="component" value="Unplaced"/>
</dbReference>
<proteinExistence type="predicted"/>
<dbReference type="WBParaSite" id="JU765_v2.g4960.t1">
    <property type="protein sequence ID" value="JU765_v2.g4960.t1"/>
    <property type="gene ID" value="JU765_v2.g4960"/>
</dbReference>